<gene>
    <name evidence="4" type="ORF">LIER_40601</name>
</gene>
<dbReference type="GO" id="GO:0006606">
    <property type="term" value="P:protein import into nucleus"/>
    <property type="evidence" value="ECO:0007669"/>
    <property type="project" value="InterPro"/>
</dbReference>
<dbReference type="Proteomes" id="UP001454036">
    <property type="component" value="Unassembled WGS sequence"/>
</dbReference>
<comment type="caution">
    <text evidence="4">The sequence shown here is derived from an EMBL/GenBank/DDBJ whole genome shotgun (WGS) entry which is preliminary data.</text>
</comment>
<keyword evidence="1" id="KW-0813">Transport</keyword>
<feature type="compositionally biased region" description="Basic and acidic residues" evidence="2">
    <location>
        <begin position="20"/>
        <end position="39"/>
    </location>
</feature>
<evidence type="ECO:0000313" key="5">
    <source>
        <dbReference type="Proteomes" id="UP001454036"/>
    </source>
</evidence>
<keyword evidence="5" id="KW-1185">Reference proteome</keyword>
<dbReference type="InterPro" id="IPR002652">
    <property type="entry name" value="Importin-a_IBB"/>
</dbReference>
<accession>A0AAV3R044</accession>
<dbReference type="AlphaFoldDB" id="A0AAV3R044"/>
<dbReference type="InterPro" id="IPR036975">
    <property type="entry name" value="Importin-a_IBB_sf"/>
</dbReference>
<dbReference type="SUPFAM" id="SSF48371">
    <property type="entry name" value="ARM repeat"/>
    <property type="match status" value="1"/>
</dbReference>
<feature type="region of interest" description="Disordered" evidence="2">
    <location>
        <begin position="1"/>
        <end position="39"/>
    </location>
</feature>
<protein>
    <recommendedName>
        <fullName evidence="3">IBB domain-containing protein</fullName>
    </recommendedName>
</protein>
<proteinExistence type="predicted"/>
<organism evidence="4 5">
    <name type="scientific">Lithospermum erythrorhizon</name>
    <name type="common">Purple gromwell</name>
    <name type="synonym">Lithospermum officinale var. erythrorhizon</name>
    <dbReference type="NCBI Taxonomy" id="34254"/>
    <lineage>
        <taxon>Eukaryota</taxon>
        <taxon>Viridiplantae</taxon>
        <taxon>Streptophyta</taxon>
        <taxon>Embryophyta</taxon>
        <taxon>Tracheophyta</taxon>
        <taxon>Spermatophyta</taxon>
        <taxon>Magnoliopsida</taxon>
        <taxon>eudicotyledons</taxon>
        <taxon>Gunneridae</taxon>
        <taxon>Pentapetalae</taxon>
        <taxon>asterids</taxon>
        <taxon>lamiids</taxon>
        <taxon>Boraginales</taxon>
        <taxon>Boraginaceae</taxon>
        <taxon>Boraginoideae</taxon>
        <taxon>Lithospermeae</taxon>
        <taxon>Lithospermum</taxon>
    </lineage>
</organism>
<reference evidence="4 5" key="1">
    <citation type="submission" date="2024-01" db="EMBL/GenBank/DDBJ databases">
        <title>The complete chloroplast genome sequence of Lithospermum erythrorhizon: insights into the phylogenetic relationship among Boraginaceae species and the maternal lineages of purple gromwells.</title>
        <authorList>
            <person name="Okada T."/>
            <person name="Watanabe K."/>
        </authorList>
    </citation>
    <scope>NUCLEOTIDE SEQUENCE [LARGE SCALE GENOMIC DNA]</scope>
</reference>
<name>A0AAV3R044_LITER</name>
<evidence type="ECO:0000256" key="1">
    <source>
        <dbReference type="PROSITE-ProRule" id="PRU00561"/>
    </source>
</evidence>
<dbReference type="PROSITE" id="PS51214">
    <property type="entry name" value="IBB"/>
    <property type="match status" value="1"/>
</dbReference>
<dbReference type="Gene3D" id="1.20.5.690">
    <property type="entry name" value="Importin-alpha, importin-beta-binding domain"/>
    <property type="match status" value="1"/>
</dbReference>
<evidence type="ECO:0000313" key="4">
    <source>
        <dbReference type="EMBL" id="GAA0168606.1"/>
    </source>
</evidence>
<feature type="domain" description="IBB" evidence="3">
    <location>
        <begin position="1"/>
        <end position="55"/>
    </location>
</feature>
<evidence type="ECO:0000256" key="2">
    <source>
        <dbReference type="SAM" id="MobiDB-lite"/>
    </source>
</evidence>
<dbReference type="Pfam" id="PF01749">
    <property type="entry name" value="IBB"/>
    <property type="match status" value="1"/>
</dbReference>
<sequence>MAKRENGGAAKPVHGGVDANEGRRKREDQMVDIRKRKHEETLLKKRRKGLENQQQFIASLHPSTVVEKKADMLPESRVRTLYASTHPHSTESIFQSSLDRDFAKRKVRKLEDNLCMVISDNSNDGYGMGIKAIIELGIHDDVEGAPARIAVSELPVETPSIMTDTHLVQYLQHREFVEDTNKITIKEPHYLKIGLVIFSDVQVKHVVERDVNTDSTWMLT</sequence>
<dbReference type="InterPro" id="IPR016024">
    <property type="entry name" value="ARM-type_fold"/>
</dbReference>
<dbReference type="EMBL" id="BAABME010023689">
    <property type="protein sequence ID" value="GAA0168606.1"/>
    <property type="molecule type" value="Genomic_DNA"/>
</dbReference>
<evidence type="ECO:0000259" key="3">
    <source>
        <dbReference type="PROSITE" id="PS51214"/>
    </source>
</evidence>
<dbReference type="GO" id="GO:0061608">
    <property type="term" value="F:nuclear import signal receptor activity"/>
    <property type="evidence" value="ECO:0007669"/>
    <property type="project" value="InterPro"/>
</dbReference>